<dbReference type="InterPro" id="IPR044846">
    <property type="entry name" value="GH10"/>
</dbReference>
<comment type="catalytic activity">
    <reaction evidence="1">
        <text>Endohydrolysis of (1-&gt;4)-beta-D-xylosidic linkages in xylans.</text>
        <dbReference type="EC" id="3.2.1.8"/>
    </reaction>
</comment>
<evidence type="ECO:0000256" key="6">
    <source>
        <dbReference type="ARBA" id="ARBA00022801"/>
    </source>
</evidence>
<keyword evidence="6 11" id="KW-0378">Hydrolase</keyword>
<evidence type="ECO:0000256" key="8">
    <source>
        <dbReference type="ARBA" id="ARBA00023295"/>
    </source>
</evidence>
<keyword evidence="4 11" id="KW-0858">Xylan degradation</keyword>
<organism evidence="11 12">
    <name type="scientific">Halomarina oriensis</name>
    <dbReference type="NCBI Taxonomy" id="671145"/>
    <lineage>
        <taxon>Archaea</taxon>
        <taxon>Methanobacteriati</taxon>
        <taxon>Methanobacteriota</taxon>
        <taxon>Stenosarchaea group</taxon>
        <taxon>Halobacteria</taxon>
        <taxon>Halobacteriales</taxon>
        <taxon>Natronomonadaceae</taxon>
        <taxon>Halomarina</taxon>
    </lineage>
</organism>
<keyword evidence="7" id="KW-0119">Carbohydrate metabolism</keyword>
<dbReference type="PANTHER" id="PTHR31490">
    <property type="entry name" value="GLYCOSYL HYDROLASE"/>
    <property type="match status" value="1"/>
</dbReference>
<gene>
    <name evidence="11" type="ORF">GQS65_02980</name>
</gene>
<dbReference type="Gene3D" id="3.20.20.80">
    <property type="entry name" value="Glycosidases"/>
    <property type="match status" value="1"/>
</dbReference>
<evidence type="ECO:0000256" key="7">
    <source>
        <dbReference type="ARBA" id="ARBA00023277"/>
    </source>
</evidence>
<name>A0A6B0GF57_9EURY</name>
<dbReference type="PANTHER" id="PTHR31490:SF88">
    <property type="entry name" value="BETA-XYLANASE"/>
    <property type="match status" value="1"/>
</dbReference>
<dbReference type="SUPFAM" id="SSF51445">
    <property type="entry name" value="(Trans)glycosidases"/>
    <property type="match status" value="1"/>
</dbReference>
<comment type="similarity">
    <text evidence="2">Belongs to the glycosyl hydrolase 10 (cellulase F) family.</text>
</comment>
<reference evidence="11 12" key="1">
    <citation type="submission" date="2019-12" db="EMBL/GenBank/DDBJ databases">
        <title>Halocatena pleomorpha gen. nov. sp. nov., an extremely halophilic archaeon of family Halobacteriaceae isolated from saltpan soil.</title>
        <authorList>
            <person name="Pal Y."/>
            <person name="Verma A."/>
            <person name="Krishnamurthi S."/>
            <person name="Kumar P."/>
        </authorList>
    </citation>
    <scope>NUCLEOTIDE SEQUENCE [LARGE SCALE GENOMIC DNA]</scope>
    <source>
        <strain evidence="11 12">JCM 16495</strain>
    </source>
</reference>
<evidence type="ECO:0000256" key="1">
    <source>
        <dbReference type="ARBA" id="ARBA00000681"/>
    </source>
</evidence>
<dbReference type="PROSITE" id="PS51760">
    <property type="entry name" value="GH10_2"/>
    <property type="match status" value="1"/>
</dbReference>
<dbReference type="OrthoDB" id="345967at2157"/>
<feature type="domain" description="GH10" evidence="10">
    <location>
        <begin position="1"/>
        <end position="321"/>
    </location>
</feature>
<keyword evidence="12" id="KW-1185">Reference proteome</keyword>
<dbReference type="RefSeq" id="WP_158203189.1">
    <property type="nucleotide sequence ID" value="NZ_WSZK01000007.1"/>
</dbReference>
<dbReference type="AlphaFoldDB" id="A0A6B0GF57"/>
<dbReference type="GO" id="GO:0045493">
    <property type="term" value="P:xylan catabolic process"/>
    <property type="evidence" value="ECO:0007669"/>
    <property type="project" value="UniProtKB-KW"/>
</dbReference>
<dbReference type="Proteomes" id="UP000451471">
    <property type="component" value="Unassembled WGS sequence"/>
</dbReference>
<dbReference type="GO" id="GO:0031176">
    <property type="term" value="F:endo-1,4-beta-xylanase activity"/>
    <property type="evidence" value="ECO:0007669"/>
    <property type="project" value="UniProtKB-EC"/>
</dbReference>
<dbReference type="EMBL" id="WSZK01000007">
    <property type="protein sequence ID" value="MWG33462.1"/>
    <property type="molecule type" value="Genomic_DNA"/>
</dbReference>
<keyword evidence="5" id="KW-0732">Signal</keyword>
<dbReference type="SMART" id="SM00633">
    <property type="entry name" value="Glyco_10"/>
    <property type="match status" value="1"/>
</dbReference>
<evidence type="ECO:0000313" key="11">
    <source>
        <dbReference type="EMBL" id="MWG33462.1"/>
    </source>
</evidence>
<dbReference type="InterPro" id="IPR001000">
    <property type="entry name" value="GH10_dom"/>
</dbReference>
<accession>A0A6B0GF57</accession>
<evidence type="ECO:0000256" key="2">
    <source>
        <dbReference type="ARBA" id="ARBA00007495"/>
    </source>
</evidence>
<keyword evidence="9" id="KW-0624">Polysaccharide degradation</keyword>
<evidence type="ECO:0000256" key="5">
    <source>
        <dbReference type="ARBA" id="ARBA00022729"/>
    </source>
</evidence>
<dbReference type="Pfam" id="PF00331">
    <property type="entry name" value="Glyco_hydro_10"/>
    <property type="match status" value="1"/>
</dbReference>
<dbReference type="PRINTS" id="PR00134">
    <property type="entry name" value="GLHYDRLASE10"/>
</dbReference>
<evidence type="ECO:0000313" key="12">
    <source>
        <dbReference type="Proteomes" id="UP000451471"/>
    </source>
</evidence>
<proteinExistence type="inferred from homology"/>
<evidence type="ECO:0000259" key="10">
    <source>
        <dbReference type="PROSITE" id="PS51760"/>
    </source>
</evidence>
<evidence type="ECO:0000256" key="9">
    <source>
        <dbReference type="ARBA" id="ARBA00023326"/>
    </source>
</evidence>
<dbReference type="EC" id="3.2.1.8" evidence="3"/>
<dbReference type="InterPro" id="IPR017853">
    <property type="entry name" value="GH"/>
</dbReference>
<keyword evidence="8 11" id="KW-0326">Glycosidase</keyword>
<evidence type="ECO:0000256" key="3">
    <source>
        <dbReference type="ARBA" id="ARBA00012590"/>
    </source>
</evidence>
<comment type="caution">
    <text evidence="11">The sequence shown here is derived from an EMBL/GenBank/DDBJ whole genome shotgun (WGS) entry which is preliminary data.</text>
</comment>
<sequence>MPTDRPLRAVAGERAVDVGAAVDADRLRTDVSYRALVRDEFTVVTAENALKMGPLRPAPSTYDFADADAIVNFARAHEMPVRGHTLVWHNQTPTWFQSWDYTDDQLRRFLREHVQTVVGRYRRSVGTWDVVNEAVDDDGSMRETVWYDAMGEEYLDRAFEWAAEVNPDADRYYNDYGADAVNEKSDAVYDLLGRLLDRGVPVDGVGLQLHALGDWPDPDSIAENVRRFQDLGLDVQITEMDVAFPAGEVPHDAAERQADYYREVVETCLDTGVETLVTWGVRDGDTWLRAFRDFPERFSGDPLLFDDRGQRKPAYDAVRDVLST</sequence>
<evidence type="ECO:0000256" key="4">
    <source>
        <dbReference type="ARBA" id="ARBA00022651"/>
    </source>
</evidence>
<protein>
    <recommendedName>
        <fullName evidence="3">endo-1,4-beta-xylanase</fullName>
        <ecNumber evidence="3">3.2.1.8</ecNumber>
    </recommendedName>
</protein>